<evidence type="ECO:0000313" key="1">
    <source>
        <dbReference type="EMBL" id="KAL3398584.1"/>
    </source>
</evidence>
<dbReference type="Proteomes" id="UP001627154">
    <property type="component" value="Unassembled WGS sequence"/>
</dbReference>
<organism evidence="1 2">
    <name type="scientific">Trichogramma kaykai</name>
    <dbReference type="NCBI Taxonomy" id="54128"/>
    <lineage>
        <taxon>Eukaryota</taxon>
        <taxon>Metazoa</taxon>
        <taxon>Ecdysozoa</taxon>
        <taxon>Arthropoda</taxon>
        <taxon>Hexapoda</taxon>
        <taxon>Insecta</taxon>
        <taxon>Pterygota</taxon>
        <taxon>Neoptera</taxon>
        <taxon>Endopterygota</taxon>
        <taxon>Hymenoptera</taxon>
        <taxon>Apocrita</taxon>
        <taxon>Proctotrupomorpha</taxon>
        <taxon>Chalcidoidea</taxon>
        <taxon>Trichogrammatidae</taxon>
        <taxon>Trichogramma</taxon>
    </lineage>
</organism>
<reference evidence="1 2" key="1">
    <citation type="journal article" date="2024" name="bioRxiv">
        <title>A reference genome for Trichogramma kaykai: A tiny desert-dwelling parasitoid wasp with competing sex-ratio distorters.</title>
        <authorList>
            <person name="Culotta J."/>
            <person name="Lindsey A.R."/>
        </authorList>
    </citation>
    <scope>NUCLEOTIDE SEQUENCE [LARGE SCALE GENOMIC DNA]</scope>
    <source>
        <strain evidence="1 2">KSX58</strain>
    </source>
</reference>
<gene>
    <name evidence="1" type="ORF">TKK_007722</name>
</gene>
<dbReference type="AlphaFoldDB" id="A0ABD2X0G1"/>
<evidence type="ECO:0000313" key="2">
    <source>
        <dbReference type="Proteomes" id="UP001627154"/>
    </source>
</evidence>
<dbReference type="EMBL" id="JBJJXI010000059">
    <property type="protein sequence ID" value="KAL3398584.1"/>
    <property type="molecule type" value="Genomic_DNA"/>
</dbReference>
<protein>
    <submittedName>
        <fullName evidence="1">Uncharacterized protein</fullName>
    </submittedName>
</protein>
<proteinExistence type="predicted"/>
<comment type="caution">
    <text evidence="1">The sequence shown here is derived from an EMBL/GenBank/DDBJ whole genome shotgun (WGS) entry which is preliminary data.</text>
</comment>
<keyword evidence="2" id="KW-1185">Reference proteome</keyword>
<sequence length="79" mass="8846">MTRRYVLFIHLPNMYSRGCSVDARRASCLNNNRARIVTRKHLFSALTLASRNQRSSDRAEPRGIGGCGIRACVISHTGQ</sequence>
<accession>A0ABD2X0G1</accession>
<name>A0ABD2X0G1_9HYME</name>